<evidence type="ECO:0000313" key="1">
    <source>
        <dbReference type="EMBL" id="XDQ75336.1"/>
    </source>
</evidence>
<organism evidence="1">
    <name type="scientific">Streptomyces sp. R44</name>
    <dbReference type="NCBI Taxonomy" id="3238633"/>
    <lineage>
        <taxon>Bacteria</taxon>
        <taxon>Bacillati</taxon>
        <taxon>Actinomycetota</taxon>
        <taxon>Actinomycetes</taxon>
        <taxon>Kitasatosporales</taxon>
        <taxon>Streptomycetaceae</taxon>
        <taxon>Streptomyces</taxon>
    </lineage>
</organism>
<proteinExistence type="predicted"/>
<dbReference type="AlphaFoldDB" id="A0AB39TAU0"/>
<dbReference type="RefSeq" id="WP_369147859.1">
    <property type="nucleotide sequence ID" value="NZ_CP163444.1"/>
</dbReference>
<name>A0AB39TAU0_9ACTN</name>
<accession>A0AB39TAU0</accession>
<dbReference type="EMBL" id="CP163444">
    <property type="protein sequence ID" value="XDQ75336.1"/>
    <property type="molecule type" value="Genomic_DNA"/>
</dbReference>
<gene>
    <name evidence="1" type="ORF">AB5J54_34525</name>
</gene>
<reference evidence="1" key="1">
    <citation type="submission" date="2024-07" db="EMBL/GenBank/DDBJ databases">
        <authorList>
            <person name="Yu S.T."/>
        </authorList>
    </citation>
    <scope>NUCLEOTIDE SEQUENCE</scope>
    <source>
        <strain evidence="1">R44</strain>
    </source>
</reference>
<sequence>MESETAFADEELFPRDQPWDAVFDALSVSHSEFWLVADDMLGADLVSAVPEGDTLKGNGAAVGIPTQLSARRIAVVLSVWEEPAPDGRGVLLGTSRITAPGRELSLVNVEGREPGPVLVLPDEGEHEVKVWRLAPAEAGGPERYDVRVWPADREDSFRSG</sequence>
<protein>
    <submittedName>
        <fullName evidence="1">Uncharacterized protein</fullName>
    </submittedName>
</protein>